<feature type="region of interest" description="Disordered" evidence="1">
    <location>
        <begin position="1"/>
        <end position="40"/>
    </location>
</feature>
<accession>A0A0B0MHI5</accession>
<reference evidence="3" key="1">
    <citation type="submission" date="2014-09" db="EMBL/GenBank/DDBJ databases">
        <authorList>
            <person name="Mudge J."/>
            <person name="Ramaraj T."/>
            <person name="Lindquist I.E."/>
            <person name="Bharti A.K."/>
            <person name="Sundararajan A."/>
            <person name="Cameron C.T."/>
            <person name="Woodward J.E."/>
            <person name="May G.D."/>
            <person name="Brubaker C."/>
            <person name="Broadhvest J."/>
            <person name="Wilkins T.A."/>
        </authorList>
    </citation>
    <scope>NUCLEOTIDE SEQUENCE</scope>
    <source>
        <strain evidence="3">cv. AKA8401</strain>
    </source>
</reference>
<evidence type="ECO:0000313" key="3">
    <source>
        <dbReference type="Proteomes" id="UP000032142"/>
    </source>
</evidence>
<protein>
    <submittedName>
        <fullName evidence="2">Uncharacterized protein</fullName>
    </submittedName>
</protein>
<organism evidence="2 3">
    <name type="scientific">Gossypium arboreum</name>
    <name type="common">Tree cotton</name>
    <name type="synonym">Gossypium nanking</name>
    <dbReference type="NCBI Taxonomy" id="29729"/>
    <lineage>
        <taxon>Eukaryota</taxon>
        <taxon>Viridiplantae</taxon>
        <taxon>Streptophyta</taxon>
        <taxon>Embryophyta</taxon>
        <taxon>Tracheophyta</taxon>
        <taxon>Spermatophyta</taxon>
        <taxon>Magnoliopsida</taxon>
        <taxon>eudicotyledons</taxon>
        <taxon>Gunneridae</taxon>
        <taxon>Pentapetalae</taxon>
        <taxon>rosids</taxon>
        <taxon>malvids</taxon>
        <taxon>Malvales</taxon>
        <taxon>Malvaceae</taxon>
        <taxon>Malvoideae</taxon>
        <taxon>Gossypium</taxon>
    </lineage>
</organism>
<sequence length="40" mass="4474">MGQKQRKRANSGKSARPRVHHTGKPHGRVPLARSKHNLHG</sequence>
<proteinExistence type="predicted"/>
<keyword evidence="3" id="KW-1185">Reference proteome</keyword>
<evidence type="ECO:0000313" key="2">
    <source>
        <dbReference type="EMBL" id="KHF99811.1"/>
    </source>
</evidence>
<comment type="caution">
    <text evidence="2">The sequence shown here is derived from an EMBL/GenBank/DDBJ whole genome shotgun (WGS) entry which is preliminary data.</text>
</comment>
<name>A0A0B0MHI5_GOSAR</name>
<evidence type="ECO:0000256" key="1">
    <source>
        <dbReference type="SAM" id="MobiDB-lite"/>
    </source>
</evidence>
<dbReference type="Proteomes" id="UP000032142">
    <property type="component" value="Unassembled WGS sequence"/>
</dbReference>
<gene>
    <name evidence="2" type="ORF">F383_38663</name>
</gene>
<dbReference type="AlphaFoldDB" id="A0A0B0MHI5"/>
<dbReference type="EMBL" id="JRRC01095846">
    <property type="protein sequence ID" value="KHF99811.1"/>
    <property type="molecule type" value="Genomic_DNA"/>
</dbReference>